<dbReference type="PROSITE" id="PS00455">
    <property type="entry name" value="AMP_BINDING"/>
    <property type="match status" value="1"/>
</dbReference>
<feature type="domain" description="AMP-dependent synthetase/ligase" evidence="5">
    <location>
        <begin position="110"/>
        <end position="456"/>
    </location>
</feature>
<dbReference type="Gene3D" id="3.30.300.30">
    <property type="match status" value="1"/>
</dbReference>
<dbReference type="InterPro" id="IPR000873">
    <property type="entry name" value="AMP-dep_synth/lig_dom"/>
</dbReference>
<gene>
    <name evidence="8" type="ORF">ADL15_12775</name>
</gene>
<dbReference type="GO" id="GO:0006629">
    <property type="term" value="P:lipid metabolic process"/>
    <property type="evidence" value="ECO:0007669"/>
    <property type="project" value="InterPro"/>
</dbReference>
<organism evidence="8 9">
    <name type="scientific">Actinoplanes awajinensis subsp. mycoplanecinus</name>
    <dbReference type="NCBI Taxonomy" id="135947"/>
    <lineage>
        <taxon>Bacteria</taxon>
        <taxon>Bacillati</taxon>
        <taxon>Actinomycetota</taxon>
        <taxon>Actinomycetes</taxon>
        <taxon>Micromonosporales</taxon>
        <taxon>Micromonosporaceae</taxon>
        <taxon>Actinoplanes</taxon>
    </lineage>
</organism>
<dbReference type="InterPro" id="IPR005914">
    <property type="entry name" value="Acac_CoA_synth"/>
</dbReference>
<dbReference type="NCBIfam" id="NF002937">
    <property type="entry name" value="PRK03584.1"/>
    <property type="match status" value="1"/>
</dbReference>
<reference evidence="8 9" key="1">
    <citation type="submission" date="2015-10" db="EMBL/GenBank/DDBJ databases">
        <authorList>
            <person name="Gilbert D.G."/>
        </authorList>
    </citation>
    <scope>NUCLEOTIDE SEQUENCE [LARGE SCALE GENOMIC DNA]</scope>
    <source>
        <strain evidence="8 9">NRRL B-16712</strain>
    </source>
</reference>
<dbReference type="InterPro" id="IPR032387">
    <property type="entry name" value="ACAS_N"/>
</dbReference>
<dbReference type="Proteomes" id="UP000053244">
    <property type="component" value="Unassembled WGS sequence"/>
</dbReference>
<dbReference type="Pfam" id="PF16177">
    <property type="entry name" value="ACAS_N"/>
    <property type="match status" value="1"/>
</dbReference>
<evidence type="ECO:0000313" key="9">
    <source>
        <dbReference type="Proteomes" id="UP000053244"/>
    </source>
</evidence>
<dbReference type="PANTHER" id="PTHR42921">
    <property type="entry name" value="ACETOACETYL-COA SYNTHETASE"/>
    <property type="match status" value="1"/>
</dbReference>
<keyword evidence="2 8" id="KW-0436">Ligase</keyword>
<comment type="caution">
    <text evidence="8">The sequence shown here is derived from an EMBL/GenBank/DDBJ whole genome shotgun (WGS) entry which is preliminary data.</text>
</comment>
<dbReference type="AlphaFoldDB" id="A0A0X3UW67"/>
<accession>A0A0X3UW67</accession>
<dbReference type="RefSeq" id="WP_067689102.1">
    <property type="nucleotide sequence ID" value="NZ_LLZH01000085.1"/>
</dbReference>
<dbReference type="Pfam" id="PF00501">
    <property type="entry name" value="AMP-binding"/>
    <property type="match status" value="1"/>
</dbReference>
<feature type="domain" description="Acetyl-coenzyme A synthetase N-terminal" evidence="7">
    <location>
        <begin position="36"/>
        <end position="92"/>
    </location>
</feature>
<evidence type="ECO:0000256" key="4">
    <source>
        <dbReference type="ARBA" id="ARBA00022840"/>
    </source>
</evidence>
<evidence type="ECO:0000313" key="8">
    <source>
        <dbReference type="EMBL" id="KUL36784.1"/>
    </source>
</evidence>
<keyword evidence="4" id="KW-0067">ATP-binding</keyword>
<dbReference type="GO" id="GO:0005524">
    <property type="term" value="F:ATP binding"/>
    <property type="evidence" value="ECO:0007669"/>
    <property type="project" value="UniProtKB-KW"/>
</dbReference>
<dbReference type="EC" id="6.2.1.16" evidence="8"/>
<dbReference type="InterPro" id="IPR042099">
    <property type="entry name" value="ANL_N_sf"/>
</dbReference>
<dbReference type="Gene3D" id="3.40.50.12780">
    <property type="entry name" value="N-terminal domain of ligase-like"/>
    <property type="match status" value="1"/>
</dbReference>
<keyword evidence="9" id="KW-1185">Reference proteome</keyword>
<dbReference type="GO" id="GO:0030729">
    <property type="term" value="F:acetoacetate-CoA ligase activity"/>
    <property type="evidence" value="ECO:0007669"/>
    <property type="project" value="UniProtKB-EC"/>
</dbReference>
<protein>
    <submittedName>
        <fullName evidence="8">Acetoacetyl-CoA synthetase</fullName>
        <ecNumber evidence="8">6.2.1.16</ecNumber>
    </submittedName>
</protein>
<dbReference type="OrthoDB" id="9803968at2"/>
<evidence type="ECO:0000259" key="5">
    <source>
        <dbReference type="Pfam" id="PF00501"/>
    </source>
</evidence>
<evidence type="ECO:0000256" key="1">
    <source>
        <dbReference type="ARBA" id="ARBA00006432"/>
    </source>
</evidence>
<dbReference type="InterPro" id="IPR025110">
    <property type="entry name" value="AMP-bd_C"/>
</dbReference>
<dbReference type="EMBL" id="LLZH01000085">
    <property type="protein sequence ID" value="KUL36784.1"/>
    <property type="molecule type" value="Genomic_DNA"/>
</dbReference>
<dbReference type="PANTHER" id="PTHR42921:SF1">
    <property type="entry name" value="ACETOACETYL-COA SYNTHETASE"/>
    <property type="match status" value="1"/>
</dbReference>
<evidence type="ECO:0000256" key="3">
    <source>
        <dbReference type="ARBA" id="ARBA00022741"/>
    </source>
</evidence>
<dbReference type="InterPro" id="IPR045851">
    <property type="entry name" value="AMP-bd_C_sf"/>
</dbReference>
<keyword evidence="3" id="KW-0547">Nucleotide-binding</keyword>
<name>A0A0X3UW67_9ACTN</name>
<feature type="domain" description="AMP-binding enzyme C-terminal" evidence="6">
    <location>
        <begin position="523"/>
        <end position="599"/>
    </location>
</feature>
<dbReference type="InterPro" id="IPR020845">
    <property type="entry name" value="AMP-binding_CS"/>
</dbReference>
<evidence type="ECO:0000259" key="7">
    <source>
        <dbReference type="Pfam" id="PF16177"/>
    </source>
</evidence>
<proteinExistence type="inferred from homology"/>
<dbReference type="SUPFAM" id="SSF56801">
    <property type="entry name" value="Acetyl-CoA synthetase-like"/>
    <property type="match status" value="1"/>
</dbReference>
<dbReference type="NCBIfam" id="TIGR01217">
    <property type="entry name" value="ac_ac_CoA_syn"/>
    <property type="match status" value="1"/>
</dbReference>
<dbReference type="Pfam" id="PF13193">
    <property type="entry name" value="AMP-binding_C"/>
    <property type="match status" value="1"/>
</dbReference>
<evidence type="ECO:0000259" key="6">
    <source>
        <dbReference type="Pfam" id="PF13193"/>
    </source>
</evidence>
<evidence type="ECO:0000256" key="2">
    <source>
        <dbReference type="ARBA" id="ARBA00022598"/>
    </source>
</evidence>
<comment type="similarity">
    <text evidence="1">Belongs to the ATP-dependent AMP-binding enzyme family.</text>
</comment>
<sequence>MGTVLWEPPANVRETSRIGDYLEWLRRERGLTFPDYAALWEWSVTDLSSFWESIWEYFGVVAHHAPVTVLDSPEMPGARWFPGATLNYAENVLRMPGIGDDEPVVLAYSQSREPITLTARQLREQVRRVRAGLKARGVERGDRVVAYAPNIPETYVLMLATASLGATFSSCAPEFGSRSVIDRWSQIEPKVLVAVDGYRYGDKPIDRSQEIVAITSALPSVDHVITIGYLNGGGDWDELDGDDELAFEPVPFDHPLYVLYSSGTTGLPKPIVHGHGGILLEHLKILALHHDLGPSDRFFWFTTTGWMMWNYLASGPAVGAAIVMFDGNPGWPDLSTLWDLVDTAGITYFGTSAPFLMACRKAGLTPGKRLKGVGSTGAPLPAEGYAWVYQAVGRDLQLVSLSGGTDVCTGFVGGAPMLPVRAGVISGRSLGARVEALDSAGKPVIGELGELVITAPMPSMPVGFWGDVDGSRYREAYFDVFPGVWRHGDWITISEDGSCVITGRSDATLNRGGVRLGTSEFYSVVESLPEVADALVVHLDLPDDPNGELLLFVVPAEGVEVDDAMRARIARELRASLSPRHIPDKIYSVRAVPRTLSGKKLEVPVKRILTGTPVESAAAKGALANPESLTAFAELAAERG</sequence>